<sequence>MGNILCLSGQTDAGLAAISKDIPVQPTKEPLTQSSRHSNIPCLEVIGISGRTIDDEEEGRKLEMGDLSHQGCPSAANSSSQHLLITTNSLIPPTPVGTENVIFQSPEQMMEDVQLLEPIGSGGFAIVYRGVYQGGDVAVKIAVTNTVDRSGLREALVSPQLRHPHVVQTYVTRGAMLTAEHIEEVYGSAGSAAPATRRQLQSLSSTVSEDGLGAPRKASHEQQDWREVLLRMGATPDRCLVMLVQELCEVGSLARAIRQGIFKSRAAVRSDLVARRVLLRTAAEICRGMIHLHSASVVHGDLKPANVLLARSRADRRGFVAKVADFGLSHLLQSGASRVESASWGTVSYASPESFNGTHSKSSDVYSFGVLLWEMLTAKRPYESHTAVQIMMGVSLQGLRPEWPEAEWPELCALGARCLAQQPQQRPSFRQLERELVALEEGLREESIRRSAERSRPSASQQGQGQGQGQGQQPGLSSQELTPRASLELQPLRDGIAAGGSGGGGSCRGGKKPPAERAVSSDKGGGGDGGVSSLPALPSTPGVPEAAAAAASPLLQRLRMHGGGSGGGDSSGVAGSGDDSKGGVYGRGGGDAAAARSTCCDLTDKELAQLGDYRCSPDADVVVRGGFATDYGSAGKALGCSTGGVDKGTAATAAVAAVAPASSDANGSHPSVADICGASLLYVSPTAAGTAAASGNAAGTATKDTLVDPCAASATPTSTSTTPITTAIAGAAPPAADPAPVALSEQEARGTRAAVAAPVWGVYGKPSTSWDSSVVRCSYNGSHGNGQASCLKGKHGGQEVRAMEESPPLWAASASSASSAAVNAKGRVTHGSPPPATNRKGR</sequence>
<evidence type="ECO:0000256" key="2">
    <source>
        <dbReference type="ARBA" id="ARBA00022679"/>
    </source>
</evidence>
<dbReference type="Proteomes" id="UP001054857">
    <property type="component" value="Unassembled WGS sequence"/>
</dbReference>
<dbReference type="PANTHER" id="PTHR44329:SF214">
    <property type="entry name" value="PROTEIN KINASE DOMAIN-CONTAINING PROTEIN"/>
    <property type="match status" value="1"/>
</dbReference>
<dbReference type="Gene3D" id="1.10.510.10">
    <property type="entry name" value="Transferase(Phosphotransferase) domain 1"/>
    <property type="match status" value="1"/>
</dbReference>
<proteinExistence type="predicted"/>
<feature type="domain" description="Protein kinase" evidence="8">
    <location>
        <begin position="113"/>
        <end position="437"/>
    </location>
</feature>
<feature type="region of interest" description="Disordered" evidence="7">
    <location>
        <begin position="790"/>
        <end position="842"/>
    </location>
</feature>
<name>A0AAD3HKL4_9CHLO</name>
<feature type="region of interest" description="Disordered" evidence="7">
    <location>
        <begin position="444"/>
        <end position="480"/>
    </location>
</feature>
<dbReference type="PROSITE" id="PS00108">
    <property type="entry name" value="PROTEIN_KINASE_ST"/>
    <property type="match status" value="1"/>
</dbReference>
<dbReference type="PROSITE" id="PS50011">
    <property type="entry name" value="PROTEIN_KINASE_DOM"/>
    <property type="match status" value="1"/>
</dbReference>
<dbReference type="Gene3D" id="3.30.200.20">
    <property type="entry name" value="Phosphorylase Kinase, domain 1"/>
    <property type="match status" value="1"/>
</dbReference>
<accession>A0AAD3HKL4</accession>
<dbReference type="GO" id="GO:0004674">
    <property type="term" value="F:protein serine/threonine kinase activity"/>
    <property type="evidence" value="ECO:0007669"/>
    <property type="project" value="UniProtKB-KW"/>
</dbReference>
<reference evidence="9 10" key="1">
    <citation type="journal article" date="2021" name="Sci. Rep.">
        <title>Genome sequencing of the multicellular alga Astrephomene provides insights into convergent evolution of germ-soma differentiation.</title>
        <authorList>
            <person name="Yamashita S."/>
            <person name="Yamamoto K."/>
            <person name="Matsuzaki R."/>
            <person name="Suzuki S."/>
            <person name="Yamaguchi H."/>
            <person name="Hirooka S."/>
            <person name="Minakuchi Y."/>
            <person name="Miyagishima S."/>
            <person name="Kawachi M."/>
            <person name="Toyoda A."/>
            <person name="Nozaki H."/>
        </authorList>
    </citation>
    <scope>NUCLEOTIDE SEQUENCE [LARGE SCALE GENOMIC DNA]</scope>
    <source>
        <strain evidence="9 10">NIES-4017</strain>
    </source>
</reference>
<feature type="compositionally biased region" description="Low complexity" evidence="7">
    <location>
        <begin position="811"/>
        <end position="821"/>
    </location>
</feature>
<comment type="caution">
    <text evidence="9">The sequence shown here is derived from an EMBL/GenBank/DDBJ whole genome shotgun (WGS) entry which is preliminary data.</text>
</comment>
<feature type="compositionally biased region" description="Basic and acidic residues" evidence="7">
    <location>
        <begin position="444"/>
        <end position="456"/>
    </location>
</feature>
<dbReference type="SMART" id="SM00220">
    <property type="entry name" value="S_TKc"/>
    <property type="match status" value="1"/>
</dbReference>
<feature type="binding site" evidence="6">
    <location>
        <position position="140"/>
    </location>
    <ligand>
        <name>ATP</name>
        <dbReference type="ChEBI" id="CHEBI:30616"/>
    </ligand>
</feature>
<feature type="region of interest" description="Disordered" evidence="7">
    <location>
        <begin position="494"/>
        <end position="582"/>
    </location>
</feature>
<evidence type="ECO:0000256" key="3">
    <source>
        <dbReference type="ARBA" id="ARBA00022741"/>
    </source>
</evidence>
<keyword evidence="1" id="KW-0723">Serine/threonine-protein kinase</keyword>
<dbReference type="InterPro" id="IPR017441">
    <property type="entry name" value="Protein_kinase_ATP_BS"/>
</dbReference>
<keyword evidence="5 6" id="KW-0067">ATP-binding</keyword>
<evidence type="ECO:0000256" key="1">
    <source>
        <dbReference type="ARBA" id="ARBA00022527"/>
    </source>
</evidence>
<keyword evidence="3 6" id="KW-0547">Nucleotide-binding</keyword>
<dbReference type="EMBL" id="BMAR01000007">
    <property type="protein sequence ID" value="GFR44133.1"/>
    <property type="molecule type" value="Genomic_DNA"/>
</dbReference>
<evidence type="ECO:0000259" key="8">
    <source>
        <dbReference type="PROSITE" id="PS50011"/>
    </source>
</evidence>
<dbReference type="InterPro" id="IPR001245">
    <property type="entry name" value="Ser-Thr/Tyr_kinase_cat_dom"/>
</dbReference>
<gene>
    <name evidence="9" type="ORF">Agub_g5297</name>
</gene>
<dbReference type="AlphaFoldDB" id="A0AAD3HKL4"/>
<keyword evidence="2" id="KW-0808">Transferase</keyword>
<evidence type="ECO:0000313" key="9">
    <source>
        <dbReference type="EMBL" id="GFR44133.1"/>
    </source>
</evidence>
<dbReference type="InterPro" id="IPR051681">
    <property type="entry name" value="Ser/Thr_Kinases-Pseudokinases"/>
</dbReference>
<keyword evidence="4" id="KW-0418">Kinase</keyword>
<feature type="compositionally biased region" description="Gly residues" evidence="7">
    <location>
        <begin position="497"/>
        <end position="508"/>
    </location>
</feature>
<dbReference type="PROSITE" id="PS00107">
    <property type="entry name" value="PROTEIN_KINASE_ATP"/>
    <property type="match status" value="1"/>
</dbReference>
<dbReference type="SUPFAM" id="SSF56112">
    <property type="entry name" value="Protein kinase-like (PK-like)"/>
    <property type="match status" value="1"/>
</dbReference>
<keyword evidence="10" id="KW-1185">Reference proteome</keyword>
<feature type="compositionally biased region" description="Gly residues" evidence="7">
    <location>
        <begin position="561"/>
        <end position="570"/>
    </location>
</feature>
<dbReference type="InterPro" id="IPR011009">
    <property type="entry name" value="Kinase-like_dom_sf"/>
</dbReference>
<dbReference type="InterPro" id="IPR000719">
    <property type="entry name" value="Prot_kinase_dom"/>
</dbReference>
<dbReference type="GO" id="GO:0005524">
    <property type="term" value="F:ATP binding"/>
    <property type="evidence" value="ECO:0007669"/>
    <property type="project" value="UniProtKB-UniRule"/>
</dbReference>
<evidence type="ECO:0000256" key="6">
    <source>
        <dbReference type="PROSITE-ProRule" id="PRU10141"/>
    </source>
</evidence>
<evidence type="ECO:0000256" key="4">
    <source>
        <dbReference type="ARBA" id="ARBA00022777"/>
    </source>
</evidence>
<evidence type="ECO:0000256" key="7">
    <source>
        <dbReference type="SAM" id="MobiDB-lite"/>
    </source>
</evidence>
<evidence type="ECO:0000313" key="10">
    <source>
        <dbReference type="Proteomes" id="UP001054857"/>
    </source>
</evidence>
<dbReference type="InterPro" id="IPR008271">
    <property type="entry name" value="Ser/Thr_kinase_AS"/>
</dbReference>
<evidence type="ECO:0000256" key="5">
    <source>
        <dbReference type="ARBA" id="ARBA00022840"/>
    </source>
</evidence>
<protein>
    <recommendedName>
        <fullName evidence="8">Protein kinase domain-containing protein</fullName>
    </recommendedName>
</protein>
<organism evidence="9 10">
    <name type="scientific">Astrephomene gubernaculifera</name>
    <dbReference type="NCBI Taxonomy" id="47775"/>
    <lineage>
        <taxon>Eukaryota</taxon>
        <taxon>Viridiplantae</taxon>
        <taxon>Chlorophyta</taxon>
        <taxon>core chlorophytes</taxon>
        <taxon>Chlorophyceae</taxon>
        <taxon>CS clade</taxon>
        <taxon>Chlamydomonadales</taxon>
        <taxon>Astrephomenaceae</taxon>
        <taxon>Astrephomene</taxon>
    </lineage>
</organism>
<dbReference type="PANTHER" id="PTHR44329">
    <property type="entry name" value="SERINE/THREONINE-PROTEIN KINASE TNNI3K-RELATED"/>
    <property type="match status" value="1"/>
</dbReference>
<dbReference type="Pfam" id="PF07714">
    <property type="entry name" value="PK_Tyr_Ser-Thr"/>
    <property type="match status" value="1"/>
</dbReference>